<comment type="caution">
    <text evidence="2">The sequence shown here is derived from an EMBL/GenBank/DDBJ whole genome shotgun (WGS) entry which is preliminary data.</text>
</comment>
<organism evidence="2 3">
    <name type="scientific">Psychroserpens luteus</name>
    <dbReference type="NCBI Taxonomy" id="1434066"/>
    <lineage>
        <taxon>Bacteria</taxon>
        <taxon>Pseudomonadati</taxon>
        <taxon>Bacteroidota</taxon>
        <taxon>Flavobacteriia</taxon>
        <taxon>Flavobacteriales</taxon>
        <taxon>Flavobacteriaceae</taxon>
        <taxon>Psychroserpens</taxon>
    </lineage>
</organism>
<evidence type="ECO:0000313" key="3">
    <source>
        <dbReference type="Proteomes" id="UP001597548"/>
    </source>
</evidence>
<dbReference type="EMBL" id="JBHUOS010000014">
    <property type="protein sequence ID" value="MFD2917245.1"/>
    <property type="molecule type" value="Genomic_DNA"/>
</dbReference>
<sequence>MNHKLIHSLLVFFVVCAAFAQQTNTLPDKKVSHSFYATGNLAIHPEKAKNTTVLDAIKNAMTNDENATLLLLGNNASEQGFSKDNQQAKQQLDAYAELWKPFSKRIYFIPGSKDWKSGLKGLKAQEDYLEKIFHNKDVFQPEKGCPIEKVKINDDVDLLILDSQWVLSNWDKTPNINDNCDIKNKSEFYVEVEHEIVKSQGKTVLIAVSHPVATYGKYGNPYSFGINPQNLNNKYYKEFSKRLLTIAQQSKNVVFVSGHEQNMQFIIDKNIPVVISGAGGRIENAKKIRKSKCAINEPGFSKIVEYKDGSMWVAFYGQSNNFTTPLFTSEIIAPEDNIVIPDYNEEQTPTFVEKSIYQPEELKRSGFYKMIWGQHFRKDYETPIKVKSALLDTLYGGLSVIRKGGGHQTNSLRLKTKDGREFAMRSAKKSALRFIQYFIFKTQYLDADVEDTYFIQLLQDYWTTANPYGSLTIGDLEDALDIYHANTELYYIPKQKALGIHNEDYGDKMYFIEERLTEGHGEVKSLGSTDKIEGTMDLLEKLRRKDKIAINEGLYIRTRLFDNIIGDWDRHADQWKWAVQEQENGEDLYEPIPRDRDQVYSDFDGFAFGALTTLSPPLRFMQRYDASYNSTKWFNDAGDDVDLAVLINHTQEDWLREARFIKEHLTEEVIDNAFKNFPEEIDQIKVERTKQALLGRLAKVEENAVSLYEYLRSCVLITGTDKDDYFVITRKPNGITNVSIYRIKNGEKKDKFWDVDYDKSVTNELWVYGLDDKDIFEVNGESNAYIKIKIIGGQNNDTYRINNKRNLRVFDQKSKPNTFETPVSKTLSDNYDLNTYYFKKNRRDTHTIVPIIGANPDDGLKIGVRVNYTKNSLRRNPFTAKHSISAVYLTETSGAEIEYSGEFANLFEGINLGIDAGYLSASNTSNFFGLGNETLNFDDNLGTDFNRVRQQRISFSPSLIYRGYQGSTIKFGLGYENVEVDKTSNRFIETASINPKAFDGQDFFNVESSYEYKNFDNEALPKSGIGFKFTAGYKANFDEDKGFAYVIPELRLTTKIDRRGILVYATKFKAHFNLSNDFEFHQAATLGDGEGLRGYRQERFSGKSAFYQNSDVRVSLGRIRNSIIPISWGAYGGFDYGRLWVDNDNSNAWYTSPGAGLYFNLAGFTTANFAYFSSDDGGRLNISLDFDF</sequence>
<keyword evidence="3" id="KW-1185">Reference proteome</keyword>
<gene>
    <name evidence="2" type="ORF">ACFS29_16445</name>
</gene>
<dbReference type="Gene3D" id="3.60.21.10">
    <property type="match status" value="1"/>
</dbReference>
<proteinExistence type="predicted"/>
<evidence type="ECO:0000313" key="2">
    <source>
        <dbReference type="EMBL" id="MFD2917245.1"/>
    </source>
</evidence>
<protein>
    <submittedName>
        <fullName evidence="2">Phosphoesterase</fullName>
    </submittedName>
</protein>
<evidence type="ECO:0000256" key="1">
    <source>
        <dbReference type="SAM" id="SignalP"/>
    </source>
</evidence>
<feature type="chain" id="PRO_5046598214" evidence="1">
    <location>
        <begin position="21"/>
        <end position="1188"/>
    </location>
</feature>
<name>A0ABW5ZYG4_9FLAO</name>
<dbReference type="RefSeq" id="WP_194509056.1">
    <property type="nucleotide sequence ID" value="NZ_JADILU010000006.1"/>
</dbReference>
<dbReference type="InterPro" id="IPR029052">
    <property type="entry name" value="Metallo-depent_PP-like"/>
</dbReference>
<dbReference type="SUPFAM" id="SSF56300">
    <property type="entry name" value="Metallo-dependent phosphatases"/>
    <property type="match status" value="1"/>
</dbReference>
<dbReference type="Proteomes" id="UP001597548">
    <property type="component" value="Unassembled WGS sequence"/>
</dbReference>
<keyword evidence="1" id="KW-0732">Signal</keyword>
<feature type="signal peptide" evidence="1">
    <location>
        <begin position="1"/>
        <end position="20"/>
    </location>
</feature>
<reference evidence="3" key="1">
    <citation type="journal article" date="2019" name="Int. J. Syst. Evol. Microbiol.">
        <title>The Global Catalogue of Microorganisms (GCM) 10K type strain sequencing project: providing services to taxonomists for standard genome sequencing and annotation.</title>
        <authorList>
            <consortium name="The Broad Institute Genomics Platform"/>
            <consortium name="The Broad Institute Genome Sequencing Center for Infectious Disease"/>
            <person name="Wu L."/>
            <person name="Ma J."/>
        </authorList>
    </citation>
    <scope>NUCLEOTIDE SEQUENCE [LARGE SCALE GENOMIC DNA]</scope>
    <source>
        <strain evidence="3">KCTC 32514</strain>
    </source>
</reference>
<accession>A0ABW5ZYG4</accession>